<proteinExistence type="inferred from homology"/>
<evidence type="ECO:0000259" key="12">
    <source>
        <dbReference type="Pfam" id="PF10502"/>
    </source>
</evidence>
<dbReference type="GO" id="GO:0004252">
    <property type="term" value="F:serine-type endopeptidase activity"/>
    <property type="evidence" value="ECO:0007669"/>
    <property type="project" value="InterPro"/>
</dbReference>
<comment type="subcellular location">
    <subcellularLocation>
        <location evidence="1">Mitochondrion inner membrane</location>
        <topology evidence="1">Single-pass membrane protein</topology>
    </subcellularLocation>
</comment>
<keyword evidence="6" id="KW-0999">Mitochondrion inner membrane</keyword>
<feature type="active site" evidence="11">
    <location>
        <position position="120"/>
    </location>
</feature>
<evidence type="ECO:0000256" key="2">
    <source>
        <dbReference type="ARBA" id="ARBA00007066"/>
    </source>
</evidence>
<dbReference type="Pfam" id="PF10502">
    <property type="entry name" value="Peptidase_S26"/>
    <property type="match status" value="2"/>
</dbReference>
<keyword evidence="8" id="KW-1133">Transmembrane helix</keyword>
<evidence type="ECO:0000256" key="5">
    <source>
        <dbReference type="ARBA" id="ARBA00022692"/>
    </source>
</evidence>
<dbReference type="CDD" id="cd06530">
    <property type="entry name" value="S26_SPase_I"/>
    <property type="match status" value="1"/>
</dbReference>
<dbReference type="InterPro" id="IPR019533">
    <property type="entry name" value="Peptidase_S26"/>
</dbReference>
<feature type="domain" description="Peptidase S26" evidence="12">
    <location>
        <begin position="48"/>
        <end position="133"/>
    </location>
</feature>
<dbReference type="Proteomes" id="UP000797356">
    <property type="component" value="Chromosome 7"/>
</dbReference>
<evidence type="ECO:0000313" key="13">
    <source>
        <dbReference type="EMBL" id="KAG1354867.1"/>
    </source>
</evidence>
<dbReference type="InterPro" id="IPR000223">
    <property type="entry name" value="Pept_S26A_signal_pept_1"/>
</dbReference>
<evidence type="ECO:0000313" key="14">
    <source>
        <dbReference type="Proteomes" id="UP000797356"/>
    </source>
</evidence>
<dbReference type="GO" id="GO:0042720">
    <property type="term" value="C:mitochondrial inner membrane peptidase complex"/>
    <property type="evidence" value="ECO:0007669"/>
    <property type="project" value="InterPro"/>
</dbReference>
<dbReference type="PRINTS" id="PR00727">
    <property type="entry name" value="LEADERPTASE"/>
</dbReference>
<dbReference type="EMBL" id="CM017878">
    <property type="protein sequence ID" value="KAG1354867.1"/>
    <property type="molecule type" value="Genomic_DNA"/>
</dbReference>
<dbReference type="InterPro" id="IPR019757">
    <property type="entry name" value="Pept_S26A_signal_pept_1_Lys-AS"/>
</dbReference>
<evidence type="ECO:0000256" key="3">
    <source>
        <dbReference type="ARBA" id="ARBA00013650"/>
    </source>
</evidence>
<gene>
    <name evidence="13" type="ORF">COCNU_07G009790</name>
</gene>
<dbReference type="AlphaFoldDB" id="A0A8K0IFU2"/>
<organism evidence="13 14">
    <name type="scientific">Cocos nucifera</name>
    <name type="common">Coconut palm</name>
    <dbReference type="NCBI Taxonomy" id="13894"/>
    <lineage>
        <taxon>Eukaryota</taxon>
        <taxon>Viridiplantae</taxon>
        <taxon>Streptophyta</taxon>
        <taxon>Embryophyta</taxon>
        <taxon>Tracheophyta</taxon>
        <taxon>Spermatophyta</taxon>
        <taxon>Magnoliopsida</taxon>
        <taxon>Liliopsida</taxon>
        <taxon>Arecaceae</taxon>
        <taxon>Arecoideae</taxon>
        <taxon>Cocoseae</taxon>
        <taxon>Attaleinae</taxon>
        <taxon>Cocos</taxon>
    </lineage>
</organism>
<evidence type="ECO:0000256" key="4">
    <source>
        <dbReference type="ARBA" id="ARBA00022670"/>
    </source>
</evidence>
<dbReference type="OrthoDB" id="9996127at2759"/>
<reference evidence="13" key="1">
    <citation type="journal article" date="2017" name="Gigascience">
        <title>The genome draft of coconut (Cocos nucifera).</title>
        <authorList>
            <person name="Xiao Y."/>
            <person name="Xu P."/>
            <person name="Fan H."/>
            <person name="Baudouin L."/>
            <person name="Xia W."/>
            <person name="Bocs S."/>
            <person name="Xu J."/>
            <person name="Li Q."/>
            <person name="Guo A."/>
            <person name="Zhou L."/>
            <person name="Li J."/>
            <person name="Wu Y."/>
            <person name="Ma Z."/>
            <person name="Armero A."/>
            <person name="Issali A.E."/>
            <person name="Liu N."/>
            <person name="Peng M."/>
            <person name="Yang Y."/>
        </authorList>
    </citation>
    <scope>NUCLEOTIDE SEQUENCE</scope>
    <source>
        <tissue evidence="13">Spear leaf of Hainan Tall coconut</tissue>
    </source>
</reference>
<name>A0A8K0IFU2_COCNU</name>
<evidence type="ECO:0000256" key="11">
    <source>
        <dbReference type="PIRSR" id="PIRSR600223-1"/>
    </source>
</evidence>
<dbReference type="SUPFAM" id="SSF51306">
    <property type="entry name" value="LexA/Signal peptidase"/>
    <property type="match status" value="1"/>
</dbReference>
<evidence type="ECO:0000256" key="1">
    <source>
        <dbReference type="ARBA" id="ARBA00004434"/>
    </source>
</evidence>
<dbReference type="PANTHER" id="PTHR46041:SF2">
    <property type="entry name" value="MITOCHONDRIAL INNER MEMBRANE PROTEASE SUBUNIT 2"/>
    <property type="match status" value="1"/>
</dbReference>
<dbReference type="Gene3D" id="2.10.109.10">
    <property type="entry name" value="Umud Fragment, subunit A"/>
    <property type="match status" value="1"/>
</dbReference>
<keyword evidence="5" id="KW-0812">Transmembrane</keyword>
<feature type="active site" evidence="11">
    <location>
        <position position="67"/>
    </location>
</feature>
<keyword evidence="10" id="KW-0472">Membrane</keyword>
<dbReference type="PANTHER" id="PTHR46041">
    <property type="entry name" value="MITOCHONDRIAL INNER MEMBRANE PROTEASE SUBUNIT 2"/>
    <property type="match status" value="1"/>
</dbReference>
<dbReference type="FunFam" id="2.10.109.10:FF:000005">
    <property type="entry name" value="Mitochondrial inner membrane protease subunit"/>
    <property type="match status" value="1"/>
</dbReference>
<reference evidence="13" key="2">
    <citation type="submission" date="2019-07" db="EMBL/GenBank/DDBJ databases">
        <authorList>
            <person name="Yang Y."/>
            <person name="Bocs S."/>
            <person name="Baudouin L."/>
        </authorList>
    </citation>
    <scope>NUCLEOTIDE SEQUENCE</scope>
    <source>
        <tissue evidence="13">Spear leaf of Hainan Tall coconut</tissue>
    </source>
</reference>
<comment type="caution">
    <text evidence="13">The sequence shown here is derived from an EMBL/GenBank/DDBJ whole genome shotgun (WGS) entry which is preliminary data.</text>
</comment>
<keyword evidence="9" id="KW-0496">Mitochondrion</keyword>
<protein>
    <recommendedName>
        <fullName evidence="3">Mitochondrial inner membrane protease subunit 2</fullName>
    </recommendedName>
</protein>
<dbReference type="GO" id="GO:0006627">
    <property type="term" value="P:protein processing involved in protein targeting to mitochondrion"/>
    <property type="evidence" value="ECO:0007669"/>
    <property type="project" value="InterPro"/>
</dbReference>
<keyword evidence="14" id="KW-1185">Reference proteome</keyword>
<evidence type="ECO:0000256" key="10">
    <source>
        <dbReference type="ARBA" id="ARBA00023136"/>
    </source>
</evidence>
<evidence type="ECO:0000256" key="7">
    <source>
        <dbReference type="ARBA" id="ARBA00022801"/>
    </source>
</evidence>
<keyword evidence="7" id="KW-0378">Hydrolase</keyword>
<comment type="similarity">
    <text evidence="2">Belongs to the peptidase S26 family. IMP2 subfamily.</text>
</comment>
<sequence length="199" mass="22133">MAGKDAHVLSHPSPLLPLLLHWQSNKHLDMRTGNSLWLLTKKTLTGALIGITISDRYVTLSPLRGSSMHPTFTGSSTSFPGSLKGDVILVERFCLQKYKFSHGDVIIFRTPTNQKQIFVKRLIALPGDWIQVPESSEILQIPEGHCWVEGDNPASSLDSRSFGPIPLGLVQGRVTHVIWPPQRIGHVERKMPTGRISPY</sequence>
<dbReference type="PROSITE" id="PS00760">
    <property type="entry name" value="SPASE_I_2"/>
    <property type="match status" value="1"/>
</dbReference>
<dbReference type="GO" id="GO:0006465">
    <property type="term" value="P:signal peptide processing"/>
    <property type="evidence" value="ECO:0007669"/>
    <property type="project" value="InterPro"/>
</dbReference>
<evidence type="ECO:0000256" key="6">
    <source>
        <dbReference type="ARBA" id="ARBA00022792"/>
    </source>
</evidence>
<evidence type="ECO:0000256" key="9">
    <source>
        <dbReference type="ARBA" id="ARBA00023128"/>
    </source>
</evidence>
<evidence type="ECO:0000256" key="8">
    <source>
        <dbReference type="ARBA" id="ARBA00022989"/>
    </source>
</evidence>
<dbReference type="InterPro" id="IPR036286">
    <property type="entry name" value="LexA/Signal_pep-like_sf"/>
</dbReference>
<keyword evidence="4 13" id="KW-0645">Protease</keyword>
<accession>A0A8K0IFU2</accession>
<feature type="domain" description="Peptidase S26" evidence="12">
    <location>
        <begin position="139"/>
        <end position="179"/>
    </location>
</feature>
<dbReference type="InterPro" id="IPR037730">
    <property type="entry name" value="IMP2"/>
</dbReference>